<name>A0ACC1CPM7_9NEOP</name>
<protein>
    <submittedName>
        <fullName evidence="1">Uncharacterized protein</fullName>
    </submittedName>
</protein>
<proteinExistence type="predicted"/>
<reference evidence="1 2" key="1">
    <citation type="journal article" date="2021" name="Front. Genet.">
        <title>Chromosome-Level Genome Assembly Reveals Significant Gene Expansion in the Toll and IMD Signaling Pathways of Dendrolimus kikuchii.</title>
        <authorList>
            <person name="Zhou J."/>
            <person name="Wu P."/>
            <person name="Xiong Z."/>
            <person name="Liu N."/>
            <person name="Zhao N."/>
            <person name="Ji M."/>
            <person name="Qiu Y."/>
            <person name="Yang B."/>
        </authorList>
    </citation>
    <scope>NUCLEOTIDE SEQUENCE [LARGE SCALE GENOMIC DNA]</scope>
    <source>
        <strain evidence="1">Ann1</strain>
    </source>
</reference>
<sequence length="1346" mass="150855">MENSFSDYRNKTEVESDSDTEFIDNSFVEEITYSVKKKNRTIFVPESEESATDEESTNDNAHSFTLLTGVGQSNTAEHVTPRDKDPHRSICRTSDVHTVVLSSSDEGDVSPEILPKRPPSLKIKQNVSILRQRNKKRLRLLDSDTDNSIIIDNNKNKKLPCLKDTPLKIESGDQQDKNDVSMEYGTNDETTSLGDETQNDESEIESDDGIINEKVSRASNSEVDDNVSDEADEEDSADESNDAENSSSTGKLIRKDCRNKLNFSDSENSDENNSKHSTINNSNASYKSLSGQDVKKNHIKHINDSTDDESESMKISFKNTNKNRKKVINSDTSSDGEDHTATPVTSSKKTNINNSKKIIKGIPENDMESSTENDSDKNVEAHTSLNKFKENVEIGDDNDKQDDESDDGPNEDLMVMSRATRMSIMGVVPKGNDSDESDFIESDSSHRKSYNSTSTNDQIEHAETSNDNSRPITPVKIPENLDNDMSRLSCSPFSSPFCDITNMPSVNEKKDDVIDLMDYKPNAVRNKDRSGLKIKKENCIRYNDDVTIIESNPEIITLSSDDEDSVLEENKSPNMKKSPRMKKSPKPKAEVPKDTAKDNTMKAYLLPPSYPNQIRYVNANEKQKQFQKLEGLRVDLANVHALLGELNLDQFPDGGKTLLERASALKVRIRQEEDKVANMVVASEPETNIKTDKRITTWDDLQKASNEVQPRMFGKQAMATHMAERSLILDSLRHLHESLASCPQESELAKQPGDVRTKLMGHQLHALAWLKWRETQRPTGGILADDMGLGKTITMISLIVSDKENNIDYKSNDERVGNKPPGGTLVVCPASLIQQWESEVQKHCSRYALTVCLHHGAARAQQPHPLAAYDLVLTTYNIVQRDNEKNGVLMRVNWRRVILDEAHIVRNHKSATSAGVSALVARRRWCLTGTPVQNKDLDLFALLKFLKCTPFDELTMWKKWIDNKSLGGQERLNTVMRCILLRRTKAQLQAKGELDCLPERHIHQEHVALTKAEMNVYQKVLVMSKTLFAQFLHQRAEKNSVSVGFVPPEKDSEYTKMHKKMVALKGVKLVKSHEILVLLLRLRQVCCHCGLIGSVLQDETVRDLAPESGSNDLLDELNRLTLEDSKNKRKSAIANLENEPEEDAGETASVAEAIKSVLMNNDPVFDMCKPSSKIKAVMDCLKENVFKNKGDKAVVVSQWTGVLRLVEEQLRNANVKNVTLNGSVSVPARQALVNAVNDPNSDVKVMLLSLSAGGVGLNLCGANHLLLLDPHWNPQLEEQARDRIYRVGQKKPVHIYRFMCVDTVEQSIRNLQTVKLELAENVLTGAKNTNASKLSIEDLKMLFNMG</sequence>
<organism evidence="1 2">
    <name type="scientific">Dendrolimus kikuchii</name>
    <dbReference type="NCBI Taxonomy" id="765133"/>
    <lineage>
        <taxon>Eukaryota</taxon>
        <taxon>Metazoa</taxon>
        <taxon>Ecdysozoa</taxon>
        <taxon>Arthropoda</taxon>
        <taxon>Hexapoda</taxon>
        <taxon>Insecta</taxon>
        <taxon>Pterygota</taxon>
        <taxon>Neoptera</taxon>
        <taxon>Endopterygota</taxon>
        <taxon>Lepidoptera</taxon>
        <taxon>Glossata</taxon>
        <taxon>Ditrysia</taxon>
        <taxon>Bombycoidea</taxon>
        <taxon>Lasiocampidae</taxon>
        <taxon>Dendrolimus</taxon>
    </lineage>
</organism>
<evidence type="ECO:0000313" key="2">
    <source>
        <dbReference type="Proteomes" id="UP000824533"/>
    </source>
</evidence>
<comment type="caution">
    <text evidence="1">The sequence shown here is derived from an EMBL/GenBank/DDBJ whole genome shotgun (WGS) entry which is preliminary data.</text>
</comment>
<gene>
    <name evidence="1" type="ORF">K1T71_010620</name>
</gene>
<keyword evidence="2" id="KW-1185">Reference proteome</keyword>
<dbReference type="EMBL" id="CM034405">
    <property type="protein sequence ID" value="KAJ0173471.1"/>
    <property type="molecule type" value="Genomic_DNA"/>
</dbReference>
<accession>A0ACC1CPM7</accession>
<dbReference type="Proteomes" id="UP000824533">
    <property type="component" value="Linkage Group LG19"/>
</dbReference>
<evidence type="ECO:0000313" key="1">
    <source>
        <dbReference type="EMBL" id="KAJ0173471.1"/>
    </source>
</evidence>